<dbReference type="PROSITE" id="PS51257">
    <property type="entry name" value="PROKAR_LIPOPROTEIN"/>
    <property type="match status" value="1"/>
</dbReference>
<evidence type="ECO:0000313" key="3">
    <source>
        <dbReference type="EMBL" id="CAD7289658.1"/>
    </source>
</evidence>
<dbReference type="InterPro" id="IPR003399">
    <property type="entry name" value="Mce/MlaD"/>
</dbReference>
<dbReference type="Pfam" id="PF02470">
    <property type="entry name" value="MlaD"/>
    <property type="match status" value="1"/>
</dbReference>
<reference evidence="3 4" key="1">
    <citation type="submission" date="2020-11" db="EMBL/GenBank/DDBJ databases">
        <authorList>
            <person name="Peeters C."/>
        </authorList>
    </citation>
    <scope>NUCLEOTIDE SEQUENCE [LARGE SCALE GENOMIC DNA]</scope>
    <source>
        <strain evidence="3 4">LMG 7974</strain>
    </source>
</reference>
<keyword evidence="1" id="KW-0812">Transmembrane</keyword>
<evidence type="ECO:0000313" key="4">
    <source>
        <dbReference type="Proteomes" id="UP000789803"/>
    </source>
</evidence>
<organism evidence="3 4">
    <name type="scientific">Campylobacter majalis</name>
    <dbReference type="NCBI Taxonomy" id="2790656"/>
    <lineage>
        <taxon>Bacteria</taxon>
        <taxon>Pseudomonadati</taxon>
        <taxon>Campylobacterota</taxon>
        <taxon>Epsilonproteobacteria</taxon>
        <taxon>Campylobacterales</taxon>
        <taxon>Campylobacteraceae</taxon>
        <taxon>Campylobacter</taxon>
    </lineage>
</organism>
<dbReference type="Proteomes" id="UP000789803">
    <property type="component" value="Unassembled WGS sequence"/>
</dbReference>
<dbReference type="EMBL" id="CAJHOF010000020">
    <property type="protein sequence ID" value="CAD7289658.1"/>
    <property type="molecule type" value="Genomic_DNA"/>
</dbReference>
<sequence>MQNKNSYTIVGLFFIACVFAFAVFMWWMSDSDKNVNYKNYYIITTELPSGIRVESVVKYAGVDVGSVKNIEFQKDSNIRITLKVRDDVPIKADSLAGVEQNIISGISTINISRGERDFDSDERIIELNKSLLEELKNNAQSIGDKIHESLERLDAVASSENLQHFNNTLKGVDGLVNGLNNEENLKNISEILANLNAISSKIKPDELNAILVNLNKTLNNINALSSTANDVVNGFSKTSKMINEKIKNGEYDVKKMFEPTLDETNSFLQNFSKTLREVRNALNRLEDNPYEFFFKDTNIEDKK</sequence>
<dbReference type="PANTHER" id="PTHR36698">
    <property type="entry name" value="BLL5892 PROTEIN"/>
    <property type="match status" value="1"/>
</dbReference>
<keyword evidence="4" id="KW-1185">Reference proteome</keyword>
<comment type="caution">
    <text evidence="3">The sequence shown here is derived from an EMBL/GenBank/DDBJ whole genome shotgun (WGS) entry which is preliminary data.</text>
</comment>
<accession>A0ABM8Q9J2</accession>
<gene>
    <name evidence="3" type="ORF">LMG7974_01735</name>
</gene>
<keyword evidence="1" id="KW-1133">Transmembrane helix</keyword>
<feature type="transmembrane region" description="Helical" evidence="1">
    <location>
        <begin position="7"/>
        <end position="28"/>
    </location>
</feature>
<protein>
    <recommendedName>
        <fullName evidence="2">Mce/MlaD domain-containing protein</fullName>
    </recommendedName>
</protein>
<name>A0ABM8Q9J2_9BACT</name>
<evidence type="ECO:0000256" key="1">
    <source>
        <dbReference type="SAM" id="Phobius"/>
    </source>
</evidence>
<keyword evidence="1" id="KW-0472">Membrane</keyword>
<dbReference type="PANTHER" id="PTHR36698:SF2">
    <property type="entry name" value="MCE_MLAD DOMAIN-CONTAINING PROTEIN"/>
    <property type="match status" value="1"/>
</dbReference>
<evidence type="ECO:0000259" key="2">
    <source>
        <dbReference type="Pfam" id="PF02470"/>
    </source>
</evidence>
<feature type="domain" description="Mce/MlaD" evidence="2">
    <location>
        <begin position="40"/>
        <end position="114"/>
    </location>
</feature>
<proteinExistence type="predicted"/>
<dbReference type="RefSeq" id="WP_229933507.1">
    <property type="nucleotide sequence ID" value="NZ_CAJHOF010000020.1"/>
</dbReference>